<keyword evidence="6" id="KW-1185">Reference proteome</keyword>
<feature type="region of interest" description="Disordered" evidence="4">
    <location>
        <begin position="790"/>
        <end position="810"/>
    </location>
</feature>
<dbReference type="GO" id="GO:0006355">
    <property type="term" value="P:regulation of DNA-templated transcription"/>
    <property type="evidence" value="ECO:0007669"/>
    <property type="project" value="InterPro"/>
</dbReference>
<dbReference type="GeneID" id="96904151"/>
<dbReference type="GO" id="GO:0006364">
    <property type="term" value="P:rRNA processing"/>
    <property type="evidence" value="ECO:0007669"/>
    <property type="project" value="EnsemblFungi"/>
</dbReference>
<comment type="similarity">
    <text evidence="2">Belongs to the MYBBP1A family.</text>
</comment>
<dbReference type="InParanoid" id="G0VG82"/>
<dbReference type="Pfam" id="PF04931">
    <property type="entry name" value="DNA_pol_phi"/>
    <property type="match status" value="1"/>
</dbReference>
<dbReference type="GO" id="GO:0000182">
    <property type="term" value="F:rDNA binding"/>
    <property type="evidence" value="ECO:0007669"/>
    <property type="project" value="EnsemblFungi"/>
</dbReference>
<dbReference type="eggNOG" id="KOG1926">
    <property type="taxonomic scope" value="Eukaryota"/>
</dbReference>
<evidence type="ECO:0000313" key="6">
    <source>
        <dbReference type="Proteomes" id="UP000001640"/>
    </source>
</evidence>
<dbReference type="PANTHER" id="PTHR13213:SF2">
    <property type="entry name" value="MYB-BINDING PROTEIN 1A"/>
    <property type="match status" value="1"/>
</dbReference>
<keyword evidence="3" id="KW-0539">Nucleus</keyword>
<protein>
    <recommendedName>
        <fullName evidence="7">DNA polymerase V</fullName>
    </recommendedName>
</protein>
<proteinExistence type="inferred from homology"/>
<dbReference type="AlphaFoldDB" id="G0VG82"/>
<dbReference type="FunCoup" id="G0VG82">
    <property type="interactions" value="441"/>
</dbReference>
<comment type="subcellular location">
    <subcellularLocation>
        <location evidence="1">Nucleus</location>
    </subcellularLocation>
</comment>
<dbReference type="PANTHER" id="PTHR13213">
    <property type="entry name" value="MYB-BINDING PROTEIN 1A FAMILY MEMBER"/>
    <property type="match status" value="1"/>
</dbReference>
<evidence type="ECO:0000313" key="5">
    <source>
        <dbReference type="EMBL" id="CCC70502.1"/>
    </source>
</evidence>
<dbReference type="OrthoDB" id="342531at2759"/>
<dbReference type="GO" id="GO:0009303">
    <property type="term" value="P:rRNA transcription"/>
    <property type="evidence" value="ECO:0007669"/>
    <property type="project" value="EnsemblFungi"/>
</dbReference>
<feature type="compositionally biased region" description="Acidic residues" evidence="4">
    <location>
        <begin position="733"/>
        <end position="751"/>
    </location>
</feature>
<reference evidence="5 6" key="1">
    <citation type="journal article" date="2011" name="Proc. Natl. Acad. Sci. U.S.A.">
        <title>Evolutionary erosion of yeast sex chromosomes by mating-type switching accidents.</title>
        <authorList>
            <person name="Gordon J.L."/>
            <person name="Armisen D."/>
            <person name="Proux-Wera E."/>
            <person name="Oheigeartaigh S.S."/>
            <person name="Byrne K.P."/>
            <person name="Wolfe K.H."/>
        </authorList>
    </citation>
    <scope>NUCLEOTIDE SEQUENCE [LARGE SCALE GENOMIC DNA]</scope>
    <source>
        <strain evidence="6">ATCC 76901 / BCRC 22586 / CBS 4309 / NBRC 1992 / NRRL Y-12630</strain>
    </source>
</reference>
<dbReference type="GO" id="GO:0042134">
    <property type="term" value="F:rRNA primary transcript binding"/>
    <property type="evidence" value="ECO:0007669"/>
    <property type="project" value="EnsemblFungi"/>
</dbReference>
<feature type="compositionally biased region" description="Acidic residues" evidence="4">
    <location>
        <begin position="793"/>
        <end position="810"/>
    </location>
</feature>
<evidence type="ECO:0000256" key="2">
    <source>
        <dbReference type="ARBA" id="ARBA00006809"/>
    </source>
</evidence>
<dbReference type="STRING" id="1064592.G0VG82"/>
<feature type="region of interest" description="Disordered" evidence="4">
    <location>
        <begin position="713"/>
        <end position="751"/>
    </location>
</feature>
<organism evidence="5 6">
    <name type="scientific">Naumovozyma castellii</name>
    <name type="common">Yeast</name>
    <name type="synonym">Saccharomyces castellii</name>
    <dbReference type="NCBI Taxonomy" id="27288"/>
    <lineage>
        <taxon>Eukaryota</taxon>
        <taxon>Fungi</taxon>
        <taxon>Dikarya</taxon>
        <taxon>Ascomycota</taxon>
        <taxon>Saccharomycotina</taxon>
        <taxon>Saccharomycetes</taxon>
        <taxon>Saccharomycetales</taxon>
        <taxon>Saccharomycetaceae</taxon>
        <taxon>Naumovozyma</taxon>
    </lineage>
</organism>
<dbReference type="KEGG" id="ncs:NCAS_0F00180"/>
<dbReference type="GO" id="GO:0032040">
    <property type="term" value="C:small-subunit processome"/>
    <property type="evidence" value="ECO:0007669"/>
    <property type="project" value="EnsemblFungi"/>
</dbReference>
<dbReference type="EMBL" id="HE576757">
    <property type="protein sequence ID" value="CCC70502.1"/>
    <property type="molecule type" value="Genomic_DNA"/>
</dbReference>
<dbReference type="GO" id="GO:0090070">
    <property type="term" value="P:positive regulation of ribosome biogenesis"/>
    <property type="evidence" value="ECO:0007669"/>
    <property type="project" value="EnsemblFungi"/>
</dbReference>
<evidence type="ECO:0000256" key="3">
    <source>
        <dbReference type="ARBA" id="ARBA00023242"/>
    </source>
</evidence>
<dbReference type="SUPFAM" id="SSF48371">
    <property type="entry name" value="ARM repeat"/>
    <property type="match status" value="1"/>
</dbReference>
<evidence type="ECO:0000256" key="4">
    <source>
        <dbReference type="SAM" id="MobiDB-lite"/>
    </source>
</evidence>
<dbReference type="InterPro" id="IPR007015">
    <property type="entry name" value="DNA_pol_V/MYBBP1A"/>
</dbReference>
<evidence type="ECO:0008006" key="7">
    <source>
        <dbReference type="Google" id="ProtNLM"/>
    </source>
</evidence>
<accession>G0VG82</accession>
<dbReference type="OMA" id="VWKHDDP"/>
<evidence type="ECO:0000256" key="1">
    <source>
        <dbReference type="ARBA" id="ARBA00004123"/>
    </source>
</evidence>
<dbReference type="InterPro" id="IPR016024">
    <property type="entry name" value="ARM-type_fold"/>
</dbReference>
<sequence length="1018" mass="115703">MVTKVNRDLFYKLASDLQEERFQAAISLVKELTNLLLPDETEEWTYVVNRLIKGLASDRSSARLGFSLCLTEVINLALSMKENAPEGLQTIDDFLQLLSKTLSLDTNANEKGALKKKKGRDERGLLFGKMFGLQAVTNEPVFSSVFLTKKDGKTEITPFAFKFMNEVVDLALKKNWIKESCLFTLFQTIQKLLPYANKDTYLSILSLLDSHNLSLTSEGLAVYLTILYGDTNDNKLDTSSIEFKNPGWKNNDPLSRGNLPLLTEVLRDSSVTQPSEGYENSKKQNASNWNPRLHFVWDILLPILISGKHTTASNTQHISKKRKKNNNELPKHIEFPEFWQMVVDESFFNEKASSERKYLGFLIFIKTIKVVSQTQLNNCFSHNFMRSLINQSTDSKRLLHKMSQNALNTIIEVCQEDSSNKLVKCVNAMVFGPSGSINFDKLTKSKTISKLISIHPLDVKTLADLFDLFTSNISEKSENKQKNRYVLDTLLHIVRTHKTGLEYDAIVTPLLDPLIQWAFFAKENEPLNELAKERFSSILAELTSVIPKEPHHSWQYYALDIILKKERTGKFELVNKLDENLGKIKNDACDVIVKIIKSPQSPQLNGLESLLSMCLLQLFSGETESLSTIEELIEFYKEHKGDTESTSLVGITEILLSLLAQKKAVLRKLSLMVWEQFITNVGKEELNILLDVLKARENKQGFAHLFEGADEYEEIEDEQEGESNQSEEKDVSGEESEESEESEIDDEDDSLDTAEVNNIDKEATSALAKALNLPENIVNDKGEVDVAKLEALSDSDMDDDDDDSDEESMDDEKMMLLDDQLSEIFKRRKEALSTTSTGNQRKIEAKESRENVIAFKSRVVDLLTVYVKYVEKLQTADHSQKFVNLISFVEPMVTCVQKTLDKSLADKVSKLLKTRIFKIKSSTFKNSANPVEVLEYLKKLHEKLLTEKPGQHPQLYYTLSSSASLFFSKIYVASSTDETNAYNKLIDQYSNTTKSWMSKSKFGPNFFADFFNWLASRK</sequence>
<dbReference type="RefSeq" id="XP_003676858.1">
    <property type="nucleotide sequence ID" value="XM_003676810.1"/>
</dbReference>
<gene>
    <name evidence="5" type="primary">NCAS0F00180</name>
    <name evidence="5" type="ordered locus">NCAS_0F00180</name>
</gene>
<dbReference type="GO" id="GO:0000027">
    <property type="term" value="P:ribosomal large subunit assembly"/>
    <property type="evidence" value="ECO:0007669"/>
    <property type="project" value="EnsemblFungi"/>
</dbReference>
<dbReference type="HOGENOM" id="CLU_005212_1_0_1"/>
<dbReference type="Proteomes" id="UP000001640">
    <property type="component" value="Chromosome 6"/>
</dbReference>
<name>G0VG82_NAUCA</name>
<reference key="2">
    <citation type="submission" date="2011-08" db="EMBL/GenBank/DDBJ databases">
        <title>Genome sequence of Naumovozyma castellii.</title>
        <authorList>
            <person name="Gordon J.L."/>
            <person name="Armisen D."/>
            <person name="Proux-Wera E."/>
            <person name="OhEigeartaigh S.S."/>
            <person name="Byrne K.P."/>
            <person name="Wolfe K.H."/>
        </authorList>
    </citation>
    <scope>NUCLEOTIDE SEQUENCE</scope>
    <source>
        <strain>Type strain:CBS 4309</strain>
    </source>
</reference>